<dbReference type="InterPro" id="IPR008258">
    <property type="entry name" value="Transglycosylase_SLT_dom_1"/>
</dbReference>
<gene>
    <name evidence="3" type="ORF">SAMN05661010_00771</name>
</gene>
<dbReference type="Proteomes" id="UP000198654">
    <property type="component" value="Unassembled WGS sequence"/>
</dbReference>
<evidence type="ECO:0000313" key="3">
    <source>
        <dbReference type="EMBL" id="SDL01880.1"/>
    </source>
</evidence>
<dbReference type="CDD" id="cd00118">
    <property type="entry name" value="LysM"/>
    <property type="match status" value="2"/>
</dbReference>
<dbReference type="PROSITE" id="PS51318">
    <property type="entry name" value="TAT"/>
    <property type="match status" value="1"/>
</dbReference>
<dbReference type="Pfam" id="PF01464">
    <property type="entry name" value="SLT"/>
    <property type="match status" value="1"/>
</dbReference>
<evidence type="ECO:0000313" key="4">
    <source>
        <dbReference type="Proteomes" id="UP000198654"/>
    </source>
</evidence>
<dbReference type="CDD" id="cd16894">
    <property type="entry name" value="MltD-like"/>
    <property type="match status" value="1"/>
</dbReference>
<organism evidence="3 4">
    <name type="scientific">Modicisalibacter muralis</name>
    <dbReference type="NCBI Taxonomy" id="119000"/>
    <lineage>
        <taxon>Bacteria</taxon>
        <taxon>Pseudomonadati</taxon>
        <taxon>Pseudomonadota</taxon>
        <taxon>Gammaproteobacteria</taxon>
        <taxon>Oceanospirillales</taxon>
        <taxon>Halomonadaceae</taxon>
        <taxon>Modicisalibacter</taxon>
    </lineage>
</organism>
<dbReference type="OrthoDB" id="9815002at2"/>
<dbReference type="PANTHER" id="PTHR33734:SF22">
    <property type="entry name" value="MEMBRANE-BOUND LYTIC MUREIN TRANSGLYCOSYLASE D"/>
    <property type="match status" value="1"/>
</dbReference>
<dbReference type="InterPro" id="IPR006311">
    <property type="entry name" value="TAT_signal"/>
</dbReference>
<accession>A0A1G9GMG1</accession>
<dbReference type="SUPFAM" id="SSF54106">
    <property type="entry name" value="LysM domain"/>
    <property type="match status" value="2"/>
</dbReference>
<feature type="chain" id="PRO_5011632574" evidence="1">
    <location>
        <begin position="32"/>
        <end position="433"/>
    </location>
</feature>
<dbReference type="SMART" id="SM00257">
    <property type="entry name" value="LysM"/>
    <property type="match status" value="2"/>
</dbReference>
<feature type="signal peptide" evidence="1">
    <location>
        <begin position="1"/>
        <end position="31"/>
    </location>
</feature>
<name>A0A1G9GMG1_9GAMM</name>
<feature type="domain" description="LysM" evidence="2">
    <location>
        <begin position="328"/>
        <end position="371"/>
    </location>
</feature>
<evidence type="ECO:0000256" key="1">
    <source>
        <dbReference type="SAM" id="SignalP"/>
    </source>
</evidence>
<dbReference type="Pfam" id="PF01476">
    <property type="entry name" value="LysM"/>
    <property type="match status" value="2"/>
</dbReference>
<dbReference type="RefSeq" id="WP_089725629.1">
    <property type="nucleotide sequence ID" value="NZ_FNGI01000001.1"/>
</dbReference>
<dbReference type="Gene3D" id="3.10.350.10">
    <property type="entry name" value="LysM domain"/>
    <property type="match status" value="2"/>
</dbReference>
<dbReference type="STRING" id="119000.SAMN05661010_00771"/>
<dbReference type="Gene3D" id="1.10.530.10">
    <property type="match status" value="1"/>
</dbReference>
<dbReference type="InterPro" id="IPR023346">
    <property type="entry name" value="Lysozyme-like_dom_sf"/>
</dbReference>
<dbReference type="PROSITE" id="PS51782">
    <property type="entry name" value="LYSM"/>
    <property type="match status" value="2"/>
</dbReference>
<dbReference type="AlphaFoldDB" id="A0A1G9GMG1"/>
<evidence type="ECO:0000259" key="2">
    <source>
        <dbReference type="PROSITE" id="PS51782"/>
    </source>
</evidence>
<keyword evidence="1" id="KW-0732">Signal</keyword>
<proteinExistence type="predicted"/>
<reference evidence="3 4" key="1">
    <citation type="submission" date="2016-10" db="EMBL/GenBank/DDBJ databases">
        <authorList>
            <person name="de Groot N.N."/>
        </authorList>
    </citation>
    <scope>NUCLEOTIDE SEQUENCE [LARGE SCALE GENOMIC DNA]</scope>
    <source>
        <strain evidence="3 4">DSM 14789</strain>
    </source>
</reference>
<dbReference type="EMBL" id="FNGI01000001">
    <property type="protein sequence ID" value="SDL01880.1"/>
    <property type="molecule type" value="Genomic_DNA"/>
</dbReference>
<dbReference type="InterPro" id="IPR036779">
    <property type="entry name" value="LysM_dom_sf"/>
</dbReference>
<keyword evidence="4" id="KW-1185">Reference proteome</keyword>
<dbReference type="InterPro" id="IPR018392">
    <property type="entry name" value="LysM"/>
</dbReference>
<sequence length="433" mass="47534">MRDRSTRRQALGLAGGLLLLTCIASSGVAQAKSGDTTAPFWNALVLVPAEPTTVWVDLRDNFQWQVDTDEPRVREWIDYYRSHPRSVATMAEQARPWLGWVIDELERHGMPGEIALLPFIESAYDPTARNPGGATGLWQFMPGTGDALGLHRDWWYDGRLDVIASTRAAIEYLQQQADQWYDGDLELALAAYNAGAGTVNHALRAAVARGEPADYWHLDLPRQTMDYVPKLLALSKIIAEPERYGVSLPKIPDNPAFARVEVQGQLALERIASLADVSLDKLEALNPALLQATTVPQRAGGLLVPYDARETLLSALAEQPDEAIAFMDRYQVQPGDTLSAIAARHSVPVSILREYNGLSGDMIRVGQVLKLPSDSAPTQSTGDTFIVQVRSGDSLSGIAAQHNVSVTDIARWNDLDADQYLQPGQLLTLYREG</sequence>
<protein>
    <submittedName>
        <fullName evidence="3">Membrane-bound lytic murein transglycosylase D</fullName>
    </submittedName>
</protein>
<dbReference type="PANTHER" id="PTHR33734">
    <property type="entry name" value="LYSM DOMAIN-CONTAINING GPI-ANCHORED PROTEIN 2"/>
    <property type="match status" value="1"/>
</dbReference>
<feature type="domain" description="LysM" evidence="2">
    <location>
        <begin position="385"/>
        <end position="429"/>
    </location>
</feature>
<dbReference type="SUPFAM" id="SSF53955">
    <property type="entry name" value="Lysozyme-like"/>
    <property type="match status" value="1"/>
</dbReference>